<protein>
    <submittedName>
        <fullName evidence="1">Uncharacterized protein</fullName>
    </submittedName>
</protein>
<name>A0A9Q3F5J9_9BASI</name>
<organism evidence="1 2">
    <name type="scientific">Austropuccinia psidii MF-1</name>
    <dbReference type="NCBI Taxonomy" id="1389203"/>
    <lineage>
        <taxon>Eukaryota</taxon>
        <taxon>Fungi</taxon>
        <taxon>Dikarya</taxon>
        <taxon>Basidiomycota</taxon>
        <taxon>Pucciniomycotina</taxon>
        <taxon>Pucciniomycetes</taxon>
        <taxon>Pucciniales</taxon>
        <taxon>Sphaerophragmiaceae</taxon>
        <taxon>Austropuccinia</taxon>
    </lineage>
</organism>
<proteinExistence type="predicted"/>
<keyword evidence="2" id="KW-1185">Reference proteome</keyword>
<accession>A0A9Q3F5J9</accession>
<evidence type="ECO:0000313" key="1">
    <source>
        <dbReference type="EMBL" id="MBW0534196.1"/>
    </source>
</evidence>
<reference evidence="1" key="1">
    <citation type="submission" date="2021-03" db="EMBL/GenBank/DDBJ databases">
        <title>Draft genome sequence of rust myrtle Austropuccinia psidii MF-1, a brazilian biotype.</title>
        <authorList>
            <person name="Quecine M.C."/>
            <person name="Pachon D.M.R."/>
            <person name="Bonatelli M.L."/>
            <person name="Correr F.H."/>
            <person name="Franceschini L.M."/>
            <person name="Leite T.F."/>
            <person name="Margarido G.R.A."/>
            <person name="Almeida C.A."/>
            <person name="Ferrarezi J.A."/>
            <person name="Labate C.A."/>
        </authorList>
    </citation>
    <scope>NUCLEOTIDE SEQUENCE</scope>
    <source>
        <strain evidence="1">MF-1</strain>
    </source>
</reference>
<dbReference type="EMBL" id="AVOT02039197">
    <property type="protein sequence ID" value="MBW0534196.1"/>
    <property type="molecule type" value="Genomic_DNA"/>
</dbReference>
<dbReference type="Proteomes" id="UP000765509">
    <property type="component" value="Unassembled WGS sequence"/>
</dbReference>
<evidence type="ECO:0000313" key="2">
    <source>
        <dbReference type="Proteomes" id="UP000765509"/>
    </source>
</evidence>
<dbReference type="AlphaFoldDB" id="A0A9Q3F5J9"/>
<gene>
    <name evidence="1" type="ORF">O181_073911</name>
</gene>
<sequence length="174" mass="19415">MPHNQTPWQPTPGPSATQFLEDFFWGPSQAPELHEEPDPELALTQSTEEPFACPATPSCVIIINNTPVGSPPPLVPSPGIPPITPESTTTSSPQSYNEAWKEFTYLRPTLMNLQAFGHDSINQILFEHQCFLHMIPFVDASHENEMHREFQEELNSLLGQAPEAYPKENIIGIV</sequence>
<comment type="caution">
    <text evidence="1">The sequence shown here is derived from an EMBL/GenBank/DDBJ whole genome shotgun (WGS) entry which is preliminary data.</text>
</comment>